<feature type="compositionally biased region" description="Low complexity" evidence="2">
    <location>
        <begin position="461"/>
        <end position="489"/>
    </location>
</feature>
<feature type="compositionally biased region" description="Gly residues" evidence="2">
    <location>
        <begin position="715"/>
        <end position="728"/>
    </location>
</feature>
<feature type="compositionally biased region" description="Basic and acidic residues" evidence="2">
    <location>
        <begin position="55"/>
        <end position="66"/>
    </location>
</feature>
<feature type="compositionally biased region" description="Pro residues" evidence="2">
    <location>
        <begin position="304"/>
        <end position="314"/>
    </location>
</feature>
<dbReference type="InterPro" id="IPR025852">
    <property type="entry name" value="SM_dom_ATX"/>
</dbReference>
<dbReference type="SMART" id="SM01272">
    <property type="entry name" value="LsmAD"/>
    <property type="match status" value="1"/>
</dbReference>
<feature type="region of interest" description="Disordered" evidence="2">
    <location>
        <begin position="1"/>
        <end position="68"/>
    </location>
</feature>
<feature type="compositionally biased region" description="Low complexity" evidence="2">
    <location>
        <begin position="379"/>
        <end position="389"/>
    </location>
</feature>
<feature type="compositionally biased region" description="Pro residues" evidence="2">
    <location>
        <begin position="806"/>
        <end position="818"/>
    </location>
</feature>
<feature type="region of interest" description="Disordered" evidence="2">
    <location>
        <begin position="661"/>
        <end position="728"/>
    </location>
</feature>
<feature type="region of interest" description="Disordered" evidence="2">
    <location>
        <begin position="760"/>
        <end position="818"/>
    </location>
</feature>
<dbReference type="GO" id="GO:0034063">
    <property type="term" value="P:stress granule assembly"/>
    <property type="evidence" value="ECO:0007669"/>
    <property type="project" value="TreeGrafter"/>
</dbReference>
<dbReference type="Pfam" id="PF14438">
    <property type="entry name" value="SM-ATX"/>
    <property type="match status" value="1"/>
</dbReference>
<reference evidence="4 5" key="1">
    <citation type="submission" date="2019-07" db="EMBL/GenBank/DDBJ databases">
        <title>Draft genome assembly of a fouling barnacle, Amphibalanus amphitrite (Darwin, 1854): The first reference genome for Thecostraca.</title>
        <authorList>
            <person name="Kim W."/>
        </authorList>
    </citation>
    <scope>NUCLEOTIDE SEQUENCE [LARGE SCALE GENOMIC DNA]</scope>
    <source>
        <strain evidence="4">SNU_AA5</strain>
        <tissue evidence="4">Soma without cirri and trophi</tissue>
    </source>
</reference>
<evidence type="ECO:0000256" key="2">
    <source>
        <dbReference type="SAM" id="MobiDB-lite"/>
    </source>
</evidence>
<dbReference type="AlphaFoldDB" id="A0A6A4W0N0"/>
<dbReference type="Pfam" id="PF06741">
    <property type="entry name" value="LsmAD"/>
    <property type="match status" value="1"/>
</dbReference>
<keyword evidence="5" id="KW-1185">Reference proteome</keyword>
<feature type="compositionally biased region" description="Polar residues" evidence="2">
    <location>
        <begin position="18"/>
        <end position="28"/>
    </location>
</feature>
<feature type="domain" description="LsmAD" evidence="3">
    <location>
        <begin position="217"/>
        <end position="279"/>
    </location>
</feature>
<dbReference type="PANTHER" id="PTHR12854">
    <property type="entry name" value="ATAXIN 2-RELATED"/>
    <property type="match status" value="1"/>
</dbReference>
<name>A0A6A4W0N0_AMPAM</name>
<dbReference type="GO" id="GO:0003729">
    <property type="term" value="F:mRNA binding"/>
    <property type="evidence" value="ECO:0007669"/>
    <property type="project" value="TreeGrafter"/>
</dbReference>
<dbReference type="OrthoDB" id="2275718at2759"/>
<feature type="compositionally biased region" description="Basic and acidic residues" evidence="2">
    <location>
        <begin position="1"/>
        <end position="11"/>
    </location>
</feature>
<evidence type="ECO:0000259" key="3">
    <source>
        <dbReference type="SMART" id="SM01272"/>
    </source>
</evidence>
<feature type="compositionally biased region" description="Low complexity" evidence="2">
    <location>
        <begin position="675"/>
        <end position="686"/>
    </location>
</feature>
<evidence type="ECO:0000313" key="5">
    <source>
        <dbReference type="Proteomes" id="UP000440578"/>
    </source>
</evidence>
<feature type="compositionally biased region" description="Basic and acidic residues" evidence="2">
    <location>
        <begin position="438"/>
        <end position="453"/>
    </location>
</feature>
<comment type="caution">
    <text evidence="4">The sequence shown here is derived from an EMBL/GenBank/DDBJ whole genome shotgun (WGS) entry which is preliminary data.</text>
</comment>
<dbReference type="Pfam" id="PF07145">
    <property type="entry name" value="PAM2"/>
    <property type="match status" value="1"/>
</dbReference>
<feature type="region of interest" description="Disordered" evidence="2">
    <location>
        <begin position="250"/>
        <end position="518"/>
    </location>
</feature>
<proteinExistence type="inferred from homology"/>
<dbReference type="InterPro" id="IPR009604">
    <property type="entry name" value="LsmAD_domain"/>
</dbReference>
<dbReference type="GO" id="GO:0010494">
    <property type="term" value="C:cytoplasmic stress granule"/>
    <property type="evidence" value="ECO:0007669"/>
    <property type="project" value="TreeGrafter"/>
</dbReference>
<protein>
    <submittedName>
        <fullName evidence="4">Ataxin-2</fullName>
    </submittedName>
</protein>
<dbReference type="Proteomes" id="UP000440578">
    <property type="component" value="Unassembled WGS sequence"/>
</dbReference>
<sequence>MHFRGEGEKQASFHSEIATKTYTNSGMNSSQGGRPRRPRSSNAPHSGGGSRHGRPRDSRGSQDRPPAEASGVYANAQYAHALTSILGCPVRVTTTNNEVFEGILKALSKENNFVLGMVHPLNREEPKRIDPREVREECIFLGEQVAHVTVTNVDMEYATKSGFQTDGAITGRTNGSAGHKELQPWIADDAATDHLVSLDEANGWDARDMFRMNEKKYGVRSTFDQTLAGYTTPLERVSHDQHERAARIAHEIERSSTSRHRADAENGDEEAAFAAVSRPGQDGRGDRYVPPARRPVREMREPPRGGPRGPPPGAGGPRGPRPGSAGGPPHQQQRQTHHGRPGSGRTPSRGREDRTPDGPPPHGPTAPPAQSPSREQEPAPETAAASPAEQRGEPRSQPAQSPRGPAKTLAGLKDFQENFVLSEEASSAAAPTAPVPAEKQDKPEKPEPARGEEGSSPAPPTGAAAAETSPGETSAAGGTPTTPATTPAPEDTNKLADSLSKSKLNPNAKEFTMNPNAKAFTPFTPPTVSMAMGYSPEPARAMTPQTAPLSLISSPGQPPFNYIMGPQSFAAPHQMHQPPRPHKQRGGEYPMGGVAHRPEASPIQVAAVTGPPLMATSPLSGHPPGQHVGVPMPPNSMMPHGYPAPGQQVFFRMMPTSHAAMYQQQPQPMPPPHQQQPGPQHQQHPGPSGGYDGQPGPPPAPHQTLGYSMVPPQAGGPGGGQAGGPGGGGLMYQLAQGGGGPVYTPTSVYLIPGQPGQQMAPQFTVMQPQPPPGPATTPTSSQMPMGVPMTPQQYYNFQQAQGHHPGQPPQPPQQQPYG</sequence>
<feature type="compositionally biased region" description="Basic and acidic residues" evidence="2">
    <location>
        <begin position="250"/>
        <end position="264"/>
    </location>
</feature>
<dbReference type="SUPFAM" id="SSF50182">
    <property type="entry name" value="Sm-like ribonucleoproteins"/>
    <property type="match status" value="1"/>
</dbReference>
<dbReference type="InterPro" id="IPR010920">
    <property type="entry name" value="LSM_dom_sf"/>
</dbReference>
<comment type="similarity">
    <text evidence="1">Belongs to the ataxin-2 family.</text>
</comment>
<evidence type="ECO:0000256" key="1">
    <source>
        <dbReference type="ARBA" id="ARBA00007503"/>
    </source>
</evidence>
<dbReference type="PANTHER" id="PTHR12854:SF7">
    <property type="entry name" value="ATAXIN-2 HOMOLOG"/>
    <property type="match status" value="1"/>
</dbReference>
<dbReference type="InterPro" id="IPR045117">
    <property type="entry name" value="ATXN2-like"/>
</dbReference>
<feature type="compositionally biased region" description="Low complexity" evidence="2">
    <location>
        <begin position="422"/>
        <end position="437"/>
    </location>
</feature>
<dbReference type="EMBL" id="VIIS01001546">
    <property type="protein sequence ID" value="KAF0296642.1"/>
    <property type="molecule type" value="Genomic_DNA"/>
</dbReference>
<dbReference type="InterPro" id="IPR009818">
    <property type="entry name" value="PAM2_motif"/>
</dbReference>
<accession>A0A6A4W0N0</accession>
<organism evidence="4 5">
    <name type="scientific">Amphibalanus amphitrite</name>
    <name type="common">Striped barnacle</name>
    <name type="synonym">Balanus amphitrite</name>
    <dbReference type="NCBI Taxonomy" id="1232801"/>
    <lineage>
        <taxon>Eukaryota</taxon>
        <taxon>Metazoa</taxon>
        <taxon>Ecdysozoa</taxon>
        <taxon>Arthropoda</taxon>
        <taxon>Crustacea</taxon>
        <taxon>Multicrustacea</taxon>
        <taxon>Cirripedia</taxon>
        <taxon>Thoracica</taxon>
        <taxon>Thoracicalcarea</taxon>
        <taxon>Balanomorpha</taxon>
        <taxon>Balanoidea</taxon>
        <taxon>Balanidae</taxon>
        <taxon>Amphibalaninae</taxon>
        <taxon>Amphibalanus</taxon>
    </lineage>
</organism>
<gene>
    <name evidence="4" type="primary">Atxn2_3</name>
    <name evidence="4" type="ORF">FJT64_005943</name>
</gene>
<evidence type="ECO:0000313" key="4">
    <source>
        <dbReference type="EMBL" id="KAF0296642.1"/>
    </source>
</evidence>
<feature type="compositionally biased region" description="Pro residues" evidence="2">
    <location>
        <begin position="357"/>
        <end position="370"/>
    </location>
</feature>